<dbReference type="Gene3D" id="3.40.50.720">
    <property type="entry name" value="NAD(P)-binding Rossmann-like Domain"/>
    <property type="match status" value="1"/>
</dbReference>
<protein>
    <submittedName>
        <fullName evidence="2">Uncharacterized protein</fullName>
    </submittedName>
</protein>
<sequence length="193" mass="21228">MTGYHSPRERRRDPGEAPRRFAELPRVDDRNGQQRVQWCSVPCPVSGNPRSLMQSYLQAGHGLVLGRKDLVPGSDGAGVVECQIPRHFISRRRPPSTEPAATWRLSRNVSGENAFESQLLGGRHTVLLWVNGMSALFGLGSKSPKPGDTVLVQGTGGVSIAALQMAESAPRFLEIYRRIQPRRAPTALLHSMK</sequence>
<feature type="region of interest" description="Disordered" evidence="1">
    <location>
        <begin position="1"/>
        <end position="29"/>
    </location>
</feature>
<reference evidence="2 3" key="1">
    <citation type="submission" date="2019-06" db="EMBL/GenBank/DDBJ databases">
        <title>Wine fermentation using esterase from Monascus purpureus.</title>
        <authorList>
            <person name="Geng C."/>
            <person name="Zhang Y."/>
        </authorList>
    </citation>
    <scope>NUCLEOTIDE SEQUENCE [LARGE SCALE GENOMIC DNA]</scope>
    <source>
        <strain evidence="2">HQ1</strain>
    </source>
</reference>
<dbReference type="Proteomes" id="UP000319663">
    <property type="component" value="Unassembled WGS sequence"/>
</dbReference>
<comment type="caution">
    <text evidence="2">The sequence shown here is derived from an EMBL/GenBank/DDBJ whole genome shotgun (WGS) entry which is preliminary data.</text>
</comment>
<gene>
    <name evidence="2" type="ORF">MPDQ_003257</name>
</gene>
<dbReference type="EMBL" id="VIFY01000209">
    <property type="protein sequence ID" value="TQB68534.1"/>
    <property type="molecule type" value="Genomic_DNA"/>
</dbReference>
<name>A0A507QN65_MONPU</name>
<dbReference type="AlphaFoldDB" id="A0A507QN65"/>
<evidence type="ECO:0000313" key="2">
    <source>
        <dbReference type="EMBL" id="TQB68534.1"/>
    </source>
</evidence>
<proteinExistence type="predicted"/>
<dbReference type="STRING" id="5098.A0A507QN65"/>
<organism evidence="2 3">
    <name type="scientific">Monascus purpureus</name>
    <name type="common">Red mold</name>
    <name type="synonym">Monascus anka</name>
    <dbReference type="NCBI Taxonomy" id="5098"/>
    <lineage>
        <taxon>Eukaryota</taxon>
        <taxon>Fungi</taxon>
        <taxon>Dikarya</taxon>
        <taxon>Ascomycota</taxon>
        <taxon>Pezizomycotina</taxon>
        <taxon>Eurotiomycetes</taxon>
        <taxon>Eurotiomycetidae</taxon>
        <taxon>Eurotiales</taxon>
        <taxon>Aspergillaceae</taxon>
        <taxon>Monascus</taxon>
    </lineage>
</organism>
<evidence type="ECO:0000313" key="3">
    <source>
        <dbReference type="Proteomes" id="UP000319663"/>
    </source>
</evidence>
<accession>A0A507QN65</accession>
<dbReference type="SUPFAM" id="SSF51735">
    <property type="entry name" value="NAD(P)-binding Rossmann-fold domains"/>
    <property type="match status" value="1"/>
</dbReference>
<dbReference type="InterPro" id="IPR036291">
    <property type="entry name" value="NAD(P)-bd_dom_sf"/>
</dbReference>
<keyword evidence="3" id="KW-1185">Reference proteome</keyword>
<evidence type="ECO:0000256" key="1">
    <source>
        <dbReference type="SAM" id="MobiDB-lite"/>
    </source>
</evidence>